<dbReference type="NCBIfam" id="TIGR03991">
    <property type="entry name" value="alt_bact_glmU"/>
    <property type="match status" value="1"/>
</dbReference>
<dbReference type="InterPro" id="IPR011004">
    <property type="entry name" value="Trimer_LpxA-like_sf"/>
</dbReference>
<dbReference type="Proteomes" id="UP000230586">
    <property type="component" value="Unassembled WGS sequence"/>
</dbReference>
<evidence type="ECO:0000256" key="2">
    <source>
        <dbReference type="ARBA" id="ARBA00023315"/>
    </source>
</evidence>
<dbReference type="PANTHER" id="PTHR43584">
    <property type="entry name" value="NUCLEOTIDYL TRANSFERASE"/>
    <property type="match status" value="1"/>
</dbReference>
<dbReference type="PANTHER" id="PTHR43584:SF9">
    <property type="entry name" value="TRANSFERASE HEXAPEPTIDE REPEAT CONTAINING PROTEIN"/>
    <property type="match status" value="1"/>
</dbReference>
<accession>A0A2M6XSJ4</accession>
<dbReference type="EMBL" id="PEXX01000038">
    <property type="protein sequence ID" value="PIU10613.1"/>
    <property type="molecule type" value="Genomic_DNA"/>
</dbReference>
<evidence type="ECO:0000313" key="4">
    <source>
        <dbReference type="Proteomes" id="UP000230586"/>
    </source>
</evidence>
<dbReference type="Gene3D" id="2.160.10.10">
    <property type="entry name" value="Hexapeptide repeat proteins"/>
    <property type="match status" value="1"/>
</dbReference>
<comment type="caution">
    <text evidence="3">The sequence shown here is derived from an EMBL/GenBank/DDBJ whole genome shotgun (WGS) entry which is preliminary data.</text>
</comment>
<evidence type="ECO:0008006" key="5">
    <source>
        <dbReference type="Google" id="ProtNLM"/>
    </source>
</evidence>
<name>A0A2M6XSJ4_9BACT</name>
<proteinExistence type="predicted"/>
<dbReference type="InterPro" id="IPR023917">
    <property type="entry name" value="Bifunctiontional_GlmU_bac-type"/>
</dbReference>
<dbReference type="GO" id="GO:0016746">
    <property type="term" value="F:acyltransferase activity"/>
    <property type="evidence" value="ECO:0007669"/>
    <property type="project" value="UniProtKB-KW"/>
</dbReference>
<dbReference type="InterPro" id="IPR050065">
    <property type="entry name" value="GlmU-like"/>
</dbReference>
<dbReference type="GO" id="GO:0016779">
    <property type="term" value="F:nucleotidyltransferase activity"/>
    <property type="evidence" value="ECO:0007669"/>
    <property type="project" value="UniProtKB-ARBA"/>
</dbReference>
<sequence>MKIILYESSSKNLYPITLTRPAFDILCAGTNLYKICKLVFHASNIDFLVPHLIQKITTSKYPLTKRFDDDILFLDSSLVPSFSEALLLLKQIKKQKNVILKNRRQIIGAYLSLQSLNLSLKKITNLTIKEILAGLKIKNVKTAWPTFNFLHEIITYNKTLFNANLKFLISSLKEIQSNIFVGKNVNIHPTVVFDVTLGPIIIRDYSEIMPFSYLVGPLYLGDHCVIKESTSLKNSCLGDVCRLGGEIDSTIIQGYSNKQHYGFIGHSYLGEWINLGAGTTNSNLKNTYGKIKMQNVETKEQLLGCVIGDYTKTAINTAIFTGKVIGVNSLLYGQITNDVPSFTNAGSALMRPATVPLEVATKIQKAMFIRRDFKQTKTHISLLKNVYNLTAQDRQKNQITTNKITFAFYAR</sequence>
<evidence type="ECO:0000256" key="1">
    <source>
        <dbReference type="ARBA" id="ARBA00022679"/>
    </source>
</evidence>
<dbReference type="Pfam" id="PF13562">
    <property type="entry name" value="NTP_transf_4"/>
    <property type="match status" value="1"/>
</dbReference>
<evidence type="ECO:0000313" key="3">
    <source>
        <dbReference type="EMBL" id="PIU10613.1"/>
    </source>
</evidence>
<reference evidence="4" key="1">
    <citation type="submission" date="2017-09" db="EMBL/GenBank/DDBJ databases">
        <title>Depth-based differentiation of microbial function through sediment-hosted aquifers and enrichment of novel symbionts in the deep terrestrial subsurface.</title>
        <authorList>
            <person name="Probst A.J."/>
            <person name="Ladd B."/>
            <person name="Jarett J.K."/>
            <person name="Geller-Mcgrath D.E."/>
            <person name="Sieber C.M.K."/>
            <person name="Emerson J.B."/>
            <person name="Anantharaman K."/>
            <person name="Thomas B.C."/>
            <person name="Malmstrom R."/>
            <person name="Stieglmeier M."/>
            <person name="Klingl A."/>
            <person name="Woyke T."/>
            <person name="Ryan C.M."/>
            <person name="Banfield J.F."/>
        </authorList>
    </citation>
    <scope>NUCLEOTIDE SEQUENCE [LARGE SCALE GENOMIC DNA]</scope>
</reference>
<protein>
    <recommendedName>
        <fullName evidence="5">Glucose-1-phosphate thymidylyltransferase</fullName>
    </recommendedName>
</protein>
<keyword evidence="2" id="KW-0012">Acyltransferase</keyword>
<gene>
    <name evidence="3" type="ORF">COT27_02170</name>
</gene>
<organism evidence="3 4">
    <name type="scientific">Candidatus Kuenenbacteria bacterium CG08_land_8_20_14_0_20_37_23</name>
    <dbReference type="NCBI Taxonomy" id="1974617"/>
    <lineage>
        <taxon>Bacteria</taxon>
        <taxon>Candidatus Kueneniibacteriota</taxon>
    </lineage>
</organism>
<dbReference type="SUPFAM" id="SSF51161">
    <property type="entry name" value="Trimeric LpxA-like enzymes"/>
    <property type="match status" value="1"/>
</dbReference>
<dbReference type="AlphaFoldDB" id="A0A2M6XSJ4"/>
<keyword evidence="1" id="KW-0808">Transferase</keyword>